<dbReference type="Proteomes" id="UP000603640">
    <property type="component" value="Unassembled WGS sequence"/>
</dbReference>
<sequence length="543" mass="62975">MHLVGNKTTSDLTLVFRALPGFYMLLSPDFTIIDATEVYVKSINFKIEEIIGKNFFDTFPAEANEFNKTTKIEVYNSLVYVIVHKEAHTLSHIRFDIPQPAALGGGLEERFWKTINTPILNDEGELLYILHQPEDITDIVRLEQQNHQNEERLAMLTNALHTVSWEYDIINDVLTWDERLQQVFGYSPDMMELSGASWDKLVHPDDFDAVQQSIAQATASGQKLWTGEYRFRKADGTYAHVLDQGYFMYDQNQRPLRTFGTIIDLSHNKRAEEELKESDARFRQLLENLPHMAWTADPKGKILYFNDNWYTFTGMPKGQIDGRASVIHPEDTADVITTWHEAIASGSMYEIEYRIRDHASGAYRYFMERGFPMLNHDGKVKLWVGTFTDIEEQRQTLETIRLKEQQLQTILQLSPAYLCLLEGPNHICRYVSPGVYRMYGYRSYVGKPAQEVWPEFEQMGFAELLDQVYIHGENVQLSEFKVMYDRYQNGDAREAFFNFKYQPIYSDHGQVEGVLISAVEVTKLVKSKRKAEKLALELKQRLS</sequence>
<protein>
    <recommendedName>
        <fullName evidence="2">histidine kinase</fullName>
        <ecNumber evidence="2">2.7.13.3</ecNumber>
    </recommendedName>
</protein>
<feature type="domain" description="PAC" evidence="7">
    <location>
        <begin position="349"/>
        <end position="402"/>
    </location>
</feature>
<evidence type="ECO:0000256" key="1">
    <source>
        <dbReference type="ARBA" id="ARBA00000085"/>
    </source>
</evidence>
<keyword evidence="5" id="KW-0418">Kinase</keyword>
<evidence type="ECO:0000256" key="4">
    <source>
        <dbReference type="ARBA" id="ARBA00022679"/>
    </source>
</evidence>
<evidence type="ECO:0000313" key="9">
    <source>
        <dbReference type="Proteomes" id="UP000603640"/>
    </source>
</evidence>
<keyword evidence="4" id="KW-0808">Transferase</keyword>
<dbReference type="CDD" id="cd00130">
    <property type="entry name" value="PAS"/>
    <property type="match status" value="2"/>
</dbReference>
<dbReference type="InterPro" id="IPR013655">
    <property type="entry name" value="PAS_fold_3"/>
</dbReference>
<dbReference type="InterPro" id="IPR052162">
    <property type="entry name" value="Sensor_kinase/Photoreceptor"/>
</dbReference>
<dbReference type="InterPro" id="IPR000700">
    <property type="entry name" value="PAS-assoc_C"/>
</dbReference>
<dbReference type="EMBL" id="JACRVF010000002">
    <property type="protein sequence ID" value="MBC5992732.1"/>
    <property type="molecule type" value="Genomic_DNA"/>
</dbReference>
<dbReference type="FunFam" id="3.30.450.20:FF:000099">
    <property type="entry name" value="Sensory box sensor histidine kinase"/>
    <property type="match status" value="1"/>
</dbReference>
<evidence type="ECO:0000256" key="2">
    <source>
        <dbReference type="ARBA" id="ARBA00012438"/>
    </source>
</evidence>
<dbReference type="SMART" id="SM00086">
    <property type="entry name" value="PAC"/>
    <property type="match status" value="3"/>
</dbReference>
<evidence type="ECO:0000313" key="8">
    <source>
        <dbReference type="EMBL" id="MBC5992732.1"/>
    </source>
</evidence>
<dbReference type="PANTHER" id="PTHR43304">
    <property type="entry name" value="PHYTOCHROME-LIKE PROTEIN CPH1"/>
    <property type="match status" value="1"/>
</dbReference>
<evidence type="ECO:0000256" key="5">
    <source>
        <dbReference type="ARBA" id="ARBA00022777"/>
    </source>
</evidence>
<feature type="domain" description="PAC" evidence="7">
    <location>
        <begin position="225"/>
        <end position="277"/>
    </location>
</feature>
<dbReference type="RefSeq" id="WP_187066773.1">
    <property type="nucleotide sequence ID" value="NZ_JACRVF010000002.1"/>
</dbReference>
<comment type="caution">
    <text evidence="8">The sequence shown here is derived from an EMBL/GenBank/DDBJ whole genome shotgun (WGS) entry which is preliminary data.</text>
</comment>
<organism evidence="8 9">
    <name type="scientific">Pontibacter cellulosilyticus</name>
    <dbReference type="NCBI Taxonomy" id="1720253"/>
    <lineage>
        <taxon>Bacteria</taxon>
        <taxon>Pseudomonadati</taxon>
        <taxon>Bacteroidota</taxon>
        <taxon>Cytophagia</taxon>
        <taxon>Cytophagales</taxon>
        <taxon>Hymenobacteraceae</taxon>
        <taxon>Pontibacter</taxon>
    </lineage>
</organism>
<dbReference type="Pfam" id="PF08447">
    <property type="entry name" value="PAS_3"/>
    <property type="match status" value="2"/>
</dbReference>
<dbReference type="Gene3D" id="3.30.450.20">
    <property type="entry name" value="PAS domain"/>
    <property type="match status" value="4"/>
</dbReference>
<dbReference type="PROSITE" id="PS50112">
    <property type="entry name" value="PAS"/>
    <property type="match status" value="2"/>
</dbReference>
<dbReference type="InterPro" id="IPR035965">
    <property type="entry name" value="PAS-like_dom_sf"/>
</dbReference>
<feature type="domain" description="PAS" evidence="6">
    <location>
        <begin position="149"/>
        <end position="221"/>
    </location>
</feature>
<keyword evidence="3" id="KW-0597">Phosphoprotein</keyword>
<evidence type="ECO:0000259" key="7">
    <source>
        <dbReference type="PROSITE" id="PS50113"/>
    </source>
</evidence>
<reference evidence="8" key="1">
    <citation type="submission" date="2020-08" db="EMBL/GenBank/DDBJ databases">
        <title>Pontibacter sp. SD6 16S ribosomal RNA gene Genome sequencing and assembly.</title>
        <authorList>
            <person name="Kang M."/>
        </authorList>
    </citation>
    <scope>NUCLEOTIDE SEQUENCE</scope>
    <source>
        <strain evidence="8">SD6</strain>
    </source>
</reference>
<keyword evidence="9" id="KW-1185">Reference proteome</keyword>
<evidence type="ECO:0000256" key="3">
    <source>
        <dbReference type="ARBA" id="ARBA00022553"/>
    </source>
</evidence>
<dbReference type="InterPro" id="IPR001610">
    <property type="entry name" value="PAC"/>
</dbReference>
<accession>A0A923N8B9</accession>
<dbReference type="NCBIfam" id="TIGR00229">
    <property type="entry name" value="sensory_box"/>
    <property type="match status" value="2"/>
</dbReference>
<dbReference type="InterPro" id="IPR000014">
    <property type="entry name" value="PAS"/>
</dbReference>
<dbReference type="Pfam" id="PF08448">
    <property type="entry name" value="PAS_4"/>
    <property type="match status" value="1"/>
</dbReference>
<dbReference type="EC" id="2.7.13.3" evidence="2"/>
<comment type="catalytic activity">
    <reaction evidence="1">
        <text>ATP + protein L-histidine = ADP + protein N-phospho-L-histidine.</text>
        <dbReference type="EC" id="2.7.13.3"/>
    </reaction>
</comment>
<feature type="domain" description="PAS" evidence="6">
    <location>
        <begin position="278"/>
        <end position="346"/>
    </location>
</feature>
<proteinExistence type="predicted"/>
<dbReference type="AlphaFoldDB" id="A0A923N8B9"/>
<dbReference type="SMART" id="SM00091">
    <property type="entry name" value="PAS"/>
    <property type="match status" value="4"/>
</dbReference>
<dbReference type="SUPFAM" id="SSF55785">
    <property type="entry name" value="PYP-like sensor domain (PAS domain)"/>
    <property type="match status" value="4"/>
</dbReference>
<dbReference type="InterPro" id="IPR013656">
    <property type="entry name" value="PAS_4"/>
</dbReference>
<gene>
    <name evidence="8" type="ORF">H8S84_07795</name>
</gene>
<name>A0A923N8B9_9BACT</name>
<dbReference type="GO" id="GO:0004673">
    <property type="term" value="F:protein histidine kinase activity"/>
    <property type="evidence" value="ECO:0007669"/>
    <property type="project" value="UniProtKB-EC"/>
</dbReference>
<dbReference type="PROSITE" id="PS50113">
    <property type="entry name" value="PAC"/>
    <property type="match status" value="2"/>
</dbReference>
<evidence type="ECO:0000259" key="6">
    <source>
        <dbReference type="PROSITE" id="PS50112"/>
    </source>
</evidence>
<dbReference type="PANTHER" id="PTHR43304:SF1">
    <property type="entry name" value="PAC DOMAIN-CONTAINING PROTEIN"/>
    <property type="match status" value="1"/>
</dbReference>